<feature type="transmembrane region" description="Helical" evidence="1">
    <location>
        <begin position="23"/>
        <end position="53"/>
    </location>
</feature>
<comment type="caution">
    <text evidence="2">The sequence shown here is derived from an EMBL/GenBank/DDBJ whole genome shotgun (WGS) entry which is preliminary data.</text>
</comment>
<name>A0A8T2XPY3_POPDE</name>
<evidence type="ECO:0000313" key="3">
    <source>
        <dbReference type="Proteomes" id="UP000807159"/>
    </source>
</evidence>
<protein>
    <submittedName>
        <fullName evidence="2">Uncharacterized protein</fullName>
    </submittedName>
</protein>
<gene>
    <name evidence="2" type="ORF">H0E87_018398</name>
</gene>
<proteinExistence type="predicted"/>
<dbReference type="EMBL" id="JACEGQ020000010">
    <property type="protein sequence ID" value="KAH8495198.1"/>
    <property type="molecule type" value="Genomic_DNA"/>
</dbReference>
<evidence type="ECO:0000313" key="2">
    <source>
        <dbReference type="EMBL" id="KAH8495198.1"/>
    </source>
</evidence>
<dbReference type="Proteomes" id="UP000807159">
    <property type="component" value="Chromosome 10"/>
</dbReference>
<feature type="transmembrane region" description="Helical" evidence="1">
    <location>
        <begin position="65"/>
        <end position="84"/>
    </location>
</feature>
<reference evidence="2" key="1">
    <citation type="journal article" date="2021" name="J. Hered.">
        <title>Genome Assembly of Salicaceae Populus deltoides (Eastern Cottonwood) I-69 Based on Nanopore Sequencing and Hi-C Technologies.</title>
        <authorList>
            <person name="Bai S."/>
            <person name="Wu H."/>
            <person name="Zhang J."/>
            <person name="Pan Z."/>
            <person name="Zhao W."/>
            <person name="Li Z."/>
            <person name="Tong C."/>
        </authorList>
    </citation>
    <scope>NUCLEOTIDE SEQUENCE</scope>
    <source>
        <tissue evidence="2">Leaf</tissue>
    </source>
</reference>
<accession>A0A8T2XPY3</accession>
<keyword evidence="1" id="KW-0472">Membrane</keyword>
<keyword evidence="3" id="KW-1185">Reference proteome</keyword>
<sequence length="169" mass="18387">MVCYSWVSFSSYMRPFVSRMQAIVSLLLLQVNLASWTAVVVCLFCLPFCWLVFGLVPSGQDSEALLGGYCPLLLLLHAALFALLLEAGCWFLCFVCVAMPTVFSGCSLAVLLKMVGCHTWLLFYASVCWSVPMAANSCRLFCWFSPAVLLFAIEELGGACSGGIFGTST</sequence>
<feature type="transmembrane region" description="Helical" evidence="1">
    <location>
        <begin position="91"/>
        <end position="112"/>
    </location>
</feature>
<feature type="non-terminal residue" evidence="2">
    <location>
        <position position="169"/>
    </location>
</feature>
<keyword evidence="1" id="KW-1133">Transmembrane helix</keyword>
<organism evidence="2 3">
    <name type="scientific">Populus deltoides</name>
    <name type="common">Eastern poplar</name>
    <name type="synonym">Eastern cottonwood</name>
    <dbReference type="NCBI Taxonomy" id="3696"/>
    <lineage>
        <taxon>Eukaryota</taxon>
        <taxon>Viridiplantae</taxon>
        <taxon>Streptophyta</taxon>
        <taxon>Embryophyta</taxon>
        <taxon>Tracheophyta</taxon>
        <taxon>Spermatophyta</taxon>
        <taxon>Magnoliopsida</taxon>
        <taxon>eudicotyledons</taxon>
        <taxon>Gunneridae</taxon>
        <taxon>Pentapetalae</taxon>
        <taxon>rosids</taxon>
        <taxon>fabids</taxon>
        <taxon>Malpighiales</taxon>
        <taxon>Salicaceae</taxon>
        <taxon>Saliceae</taxon>
        <taxon>Populus</taxon>
    </lineage>
</organism>
<evidence type="ECO:0000256" key="1">
    <source>
        <dbReference type="SAM" id="Phobius"/>
    </source>
</evidence>
<dbReference type="AlphaFoldDB" id="A0A8T2XPY3"/>
<keyword evidence="1" id="KW-0812">Transmembrane</keyword>